<feature type="transmembrane region" description="Helical" evidence="1">
    <location>
        <begin position="69"/>
        <end position="92"/>
    </location>
</feature>
<keyword evidence="1" id="KW-0812">Transmembrane</keyword>
<dbReference type="OrthoDB" id="53233at2759"/>
<evidence type="ECO:0000313" key="3">
    <source>
        <dbReference type="Proteomes" id="UP001153069"/>
    </source>
</evidence>
<comment type="caution">
    <text evidence="2">The sequence shown here is derived from an EMBL/GenBank/DDBJ whole genome shotgun (WGS) entry which is preliminary data.</text>
</comment>
<evidence type="ECO:0000313" key="2">
    <source>
        <dbReference type="EMBL" id="CAB9515541.1"/>
    </source>
</evidence>
<keyword evidence="3" id="KW-1185">Reference proteome</keyword>
<proteinExistence type="predicted"/>
<organism evidence="2 3">
    <name type="scientific">Seminavis robusta</name>
    <dbReference type="NCBI Taxonomy" id="568900"/>
    <lineage>
        <taxon>Eukaryota</taxon>
        <taxon>Sar</taxon>
        <taxon>Stramenopiles</taxon>
        <taxon>Ochrophyta</taxon>
        <taxon>Bacillariophyta</taxon>
        <taxon>Bacillariophyceae</taxon>
        <taxon>Bacillariophycidae</taxon>
        <taxon>Naviculales</taxon>
        <taxon>Naviculaceae</taxon>
        <taxon>Seminavis</taxon>
    </lineage>
</organism>
<evidence type="ECO:0000256" key="1">
    <source>
        <dbReference type="SAM" id="Phobius"/>
    </source>
</evidence>
<keyword evidence="1" id="KW-0472">Membrane</keyword>
<name>A0A9N8E6G1_9STRA</name>
<dbReference type="Proteomes" id="UP001153069">
    <property type="component" value="Unassembled WGS sequence"/>
</dbReference>
<dbReference type="AlphaFoldDB" id="A0A9N8E6G1"/>
<sequence>MTTPVATTLHQILLSFSSLAIPEPTRSNSWGFIHHLLVCLLPIYDVLLGRTPILPPPTSSIKSPLSFLVRWHCITVAFYVLFSVTIATPVSFVTGVNWGWTLGFSSSSHDKVFKLLHLDGPNYRLVWFLYVNILFAVIRLLHLGNDWFFRKAGWSPYSLWIPNNKRKTQ</sequence>
<protein>
    <submittedName>
        <fullName evidence="2">Uncharacterized protein</fullName>
    </submittedName>
</protein>
<dbReference type="EMBL" id="CAICTM010000721">
    <property type="protein sequence ID" value="CAB9515541.1"/>
    <property type="molecule type" value="Genomic_DNA"/>
</dbReference>
<reference evidence="2" key="1">
    <citation type="submission" date="2020-06" db="EMBL/GenBank/DDBJ databases">
        <authorList>
            <consortium name="Plant Systems Biology data submission"/>
        </authorList>
    </citation>
    <scope>NUCLEOTIDE SEQUENCE</scope>
    <source>
        <strain evidence="2">D6</strain>
    </source>
</reference>
<gene>
    <name evidence="2" type="ORF">SEMRO_722_G192860.1</name>
</gene>
<keyword evidence="1" id="KW-1133">Transmembrane helix</keyword>
<accession>A0A9N8E6G1</accession>
<feature type="transmembrane region" description="Helical" evidence="1">
    <location>
        <begin position="123"/>
        <end position="141"/>
    </location>
</feature>